<sequence length="165" mass="17755">MNKIFNFSFLILFSLLLGSDAFAAGDVNLVVKLNGSVFIPARCAFNLNTEYNIDLGKLDIQKIGSEPSIQFDIPQKCITGLGAAEYLARINGTFVGTTNVLTTTHANLGLKLLVNDQIVRNGSNFLVDSTNDKLKLSIAPTKLDGTKSIAPGKFSATITMVSIIR</sequence>
<keyword evidence="4" id="KW-1185">Reference proteome</keyword>
<evidence type="ECO:0000313" key="4">
    <source>
        <dbReference type="Proteomes" id="UP000515917"/>
    </source>
</evidence>
<dbReference type="InterPro" id="IPR036937">
    <property type="entry name" value="Adhesion_dom_fimbrial_sf"/>
</dbReference>
<dbReference type="EMBL" id="CP025781">
    <property type="protein sequence ID" value="QBC45294.1"/>
    <property type="molecule type" value="Genomic_DNA"/>
</dbReference>
<organism evidence="3 4">
    <name type="scientific">Iodobacter fluviatilis</name>
    <dbReference type="NCBI Taxonomy" id="537"/>
    <lineage>
        <taxon>Bacteria</taxon>
        <taxon>Pseudomonadati</taxon>
        <taxon>Pseudomonadota</taxon>
        <taxon>Betaproteobacteria</taxon>
        <taxon>Neisseriales</taxon>
        <taxon>Chitinibacteraceae</taxon>
        <taxon>Iodobacter</taxon>
    </lineage>
</organism>
<dbReference type="Proteomes" id="UP000515917">
    <property type="component" value="Chromosome"/>
</dbReference>
<keyword evidence="1" id="KW-0732">Signal</keyword>
<evidence type="ECO:0000259" key="2">
    <source>
        <dbReference type="Pfam" id="PF00419"/>
    </source>
</evidence>
<protein>
    <recommendedName>
        <fullName evidence="2">Fimbrial-type adhesion domain-containing protein</fullName>
    </recommendedName>
</protein>
<dbReference type="KEGG" id="ifl:C1H71_18310"/>
<dbReference type="Gene3D" id="2.60.40.1090">
    <property type="entry name" value="Fimbrial-type adhesion domain"/>
    <property type="match status" value="1"/>
</dbReference>
<dbReference type="SUPFAM" id="SSF49401">
    <property type="entry name" value="Bacterial adhesins"/>
    <property type="match status" value="1"/>
</dbReference>
<feature type="signal peptide" evidence="1">
    <location>
        <begin position="1"/>
        <end position="23"/>
    </location>
</feature>
<dbReference type="Pfam" id="PF00419">
    <property type="entry name" value="Fimbrial"/>
    <property type="match status" value="1"/>
</dbReference>
<dbReference type="GO" id="GO:0009289">
    <property type="term" value="C:pilus"/>
    <property type="evidence" value="ECO:0007669"/>
    <property type="project" value="InterPro"/>
</dbReference>
<feature type="domain" description="Fimbrial-type adhesion" evidence="2">
    <location>
        <begin position="32"/>
        <end position="161"/>
    </location>
</feature>
<evidence type="ECO:0000256" key="1">
    <source>
        <dbReference type="SAM" id="SignalP"/>
    </source>
</evidence>
<dbReference type="InterPro" id="IPR008966">
    <property type="entry name" value="Adhesion_dom_sf"/>
</dbReference>
<dbReference type="RefSeq" id="WP_130107797.1">
    <property type="nucleotide sequence ID" value="NZ_CP025781.1"/>
</dbReference>
<proteinExistence type="predicted"/>
<dbReference type="GO" id="GO:0007155">
    <property type="term" value="P:cell adhesion"/>
    <property type="evidence" value="ECO:0007669"/>
    <property type="project" value="InterPro"/>
</dbReference>
<feature type="chain" id="PRO_5028934073" description="Fimbrial-type adhesion domain-containing protein" evidence="1">
    <location>
        <begin position="24"/>
        <end position="165"/>
    </location>
</feature>
<evidence type="ECO:0000313" key="3">
    <source>
        <dbReference type="EMBL" id="QBC45294.1"/>
    </source>
</evidence>
<gene>
    <name evidence="3" type="ORF">C1H71_18310</name>
</gene>
<dbReference type="AlphaFoldDB" id="A0A7G3GDS1"/>
<name>A0A7G3GDS1_9NEIS</name>
<accession>A0A7G3GDS1</accession>
<dbReference type="InterPro" id="IPR000259">
    <property type="entry name" value="Adhesion_dom_fimbrial"/>
</dbReference>
<reference evidence="3 4" key="1">
    <citation type="submission" date="2018-01" db="EMBL/GenBank/DDBJ databases">
        <title>Genome sequence of Iodobacter sp. strain PCH194 isolated from Indian Trans-Himalaya.</title>
        <authorList>
            <person name="Kumar V."/>
            <person name="Thakur V."/>
            <person name="Kumar S."/>
            <person name="Singh D."/>
        </authorList>
    </citation>
    <scope>NUCLEOTIDE SEQUENCE [LARGE SCALE GENOMIC DNA]</scope>
    <source>
        <strain evidence="3 4">PCH194</strain>
    </source>
</reference>